<protein>
    <recommendedName>
        <fullName evidence="3">DUF2187 domain-containing protein</fullName>
    </recommendedName>
</protein>
<evidence type="ECO:0008006" key="3">
    <source>
        <dbReference type="Google" id="ProtNLM"/>
    </source>
</evidence>
<dbReference type="Proteomes" id="UP000051315">
    <property type="component" value="Unassembled WGS sequence"/>
</dbReference>
<dbReference type="OrthoDB" id="2300684at2"/>
<reference evidence="1 2" key="1">
    <citation type="journal article" date="2015" name="Genome Announc.">
        <title>Expanding the biotechnology potential of lactobacilli through comparative genomics of 213 strains and associated genera.</title>
        <authorList>
            <person name="Sun Z."/>
            <person name="Harris H.M."/>
            <person name="McCann A."/>
            <person name="Guo C."/>
            <person name="Argimon S."/>
            <person name="Zhang W."/>
            <person name="Yang X."/>
            <person name="Jeffery I.B."/>
            <person name="Cooney J.C."/>
            <person name="Kagawa T.F."/>
            <person name="Liu W."/>
            <person name="Song Y."/>
            <person name="Salvetti E."/>
            <person name="Wrobel A."/>
            <person name="Rasinkangas P."/>
            <person name="Parkhill J."/>
            <person name="Rea M.C."/>
            <person name="O'Sullivan O."/>
            <person name="Ritari J."/>
            <person name="Douillard F.P."/>
            <person name="Paul Ross R."/>
            <person name="Yang R."/>
            <person name="Briner A.E."/>
            <person name="Felis G.E."/>
            <person name="de Vos W.M."/>
            <person name="Barrangou R."/>
            <person name="Klaenhammer T.R."/>
            <person name="Caufield P.W."/>
            <person name="Cui Y."/>
            <person name="Zhang H."/>
            <person name="O'Toole P.W."/>
        </authorList>
    </citation>
    <scope>NUCLEOTIDE SEQUENCE [LARGE SCALE GENOMIC DNA]</scope>
    <source>
        <strain evidence="1 2">DSM 17758</strain>
    </source>
</reference>
<sequence>MAEEVETPQNSEFSVGEKISVRKSQEVPLSFKGTITKLYENSALVSIDTFEDKYDEVAADLQNKTVVGFKHIRPVKKD</sequence>
<keyword evidence="2" id="KW-1185">Reference proteome</keyword>
<dbReference type="EMBL" id="AZFX01000036">
    <property type="protein sequence ID" value="KRM10607.1"/>
    <property type="molecule type" value="Genomic_DNA"/>
</dbReference>
<evidence type="ECO:0000313" key="1">
    <source>
        <dbReference type="EMBL" id="KRM10607.1"/>
    </source>
</evidence>
<dbReference type="STRING" id="1423735.FC15_GL001210"/>
<gene>
    <name evidence="1" type="ORF">FC15_GL001210</name>
</gene>
<dbReference type="AlphaFoldDB" id="A0A0R1VZ53"/>
<name>A0A0R1VZ53_9LACO</name>
<dbReference type="PATRIC" id="fig|1423735.3.peg.1257"/>
<evidence type="ECO:0000313" key="2">
    <source>
        <dbReference type="Proteomes" id="UP000051315"/>
    </source>
</evidence>
<dbReference type="RefSeq" id="WP_057823890.1">
    <property type="nucleotide sequence ID" value="NZ_AZFX01000036.1"/>
</dbReference>
<accession>A0A0R1VZ53</accession>
<comment type="caution">
    <text evidence="1">The sequence shown here is derived from an EMBL/GenBank/DDBJ whole genome shotgun (WGS) entry which is preliminary data.</text>
</comment>
<proteinExistence type="predicted"/>
<organism evidence="1 2">
    <name type="scientific">Lapidilactobacillus concavus DSM 17758</name>
    <dbReference type="NCBI Taxonomy" id="1423735"/>
    <lineage>
        <taxon>Bacteria</taxon>
        <taxon>Bacillati</taxon>
        <taxon>Bacillota</taxon>
        <taxon>Bacilli</taxon>
        <taxon>Lactobacillales</taxon>
        <taxon>Lactobacillaceae</taxon>
        <taxon>Lapidilactobacillus</taxon>
    </lineage>
</organism>